<dbReference type="GO" id="GO:0005525">
    <property type="term" value="F:GTP binding"/>
    <property type="evidence" value="ECO:0007669"/>
    <property type="project" value="InterPro"/>
</dbReference>
<evidence type="ECO:0000313" key="4">
    <source>
        <dbReference type="Proteomes" id="UP000234323"/>
    </source>
</evidence>
<dbReference type="PANTHER" id="PTHR10751">
    <property type="entry name" value="GUANYLATE BINDING PROTEIN"/>
    <property type="match status" value="1"/>
</dbReference>
<keyword evidence="1" id="KW-0175">Coiled coil</keyword>
<evidence type="ECO:0000259" key="2">
    <source>
        <dbReference type="Pfam" id="PF02263"/>
    </source>
</evidence>
<protein>
    <submittedName>
        <fullName evidence="3">GBP-domain-containing protein</fullName>
    </submittedName>
</protein>
<dbReference type="InterPro" id="IPR027417">
    <property type="entry name" value="P-loop_NTPase"/>
</dbReference>
<evidence type="ECO:0000313" key="3">
    <source>
        <dbReference type="EMBL" id="PKY54492.1"/>
    </source>
</evidence>
<name>A0A2I1H6I8_9GLOM</name>
<dbReference type="AlphaFoldDB" id="A0A2I1H6I8"/>
<comment type="caution">
    <text evidence="3">The sequence shown here is derived from an EMBL/GenBank/DDBJ whole genome shotgun (WGS) entry which is preliminary data.</text>
</comment>
<dbReference type="VEuPathDB" id="FungiDB:RhiirA1_536547"/>
<evidence type="ECO:0000256" key="1">
    <source>
        <dbReference type="SAM" id="Coils"/>
    </source>
</evidence>
<accession>A0A2I1H6I8</accession>
<dbReference type="InterPro" id="IPR015894">
    <property type="entry name" value="Guanylate-bd_N"/>
</dbReference>
<proteinExistence type="predicted"/>
<dbReference type="VEuPathDB" id="FungiDB:FUN_014024"/>
<gene>
    <name evidence="3" type="ORF">RhiirA4_473329</name>
</gene>
<dbReference type="Pfam" id="PF02263">
    <property type="entry name" value="GBP"/>
    <property type="match status" value="2"/>
</dbReference>
<organism evidence="3 4">
    <name type="scientific">Rhizophagus irregularis</name>
    <dbReference type="NCBI Taxonomy" id="588596"/>
    <lineage>
        <taxon>Eukaryota</taxon>
        <taxon>Fungi</taxon>
        <taxon>Fungi incertae sedis</taxon>
        <taxon>Mucoromycota</taxon>
        <taxon>Glomeromycotina</taxon>
        <taxon>Glomeromycetes</taxon>
        <taxon>Glomerales</taxon>
        <taxon>Glomeraceae</taxon>
        <taxon>Rhizophagus</taxon>
    </lineage>
</organism>
<dbReference type="VEuPathDB" id="FungiDB:RhiirFUN_017042"/>
<feature type="domain" description="Guanylate-binding protein N-terminal" evidence="2">
    <location>
        <begin position="54"/>
        <end position="104"/>
    </location>
</feature>
<dbReference type="Proteomes" id="UP000234323">
    <property type="component" value="Unassembled WGS sequence"/>
</dbReference>
<dbReference type="EMBL" id="LLXI01001618">
    <property type="protein sequence ID" value="PKY54492.1"/>
    <property type="molecule type" value="Genomic_DNA"/>
</dbReference>
<dbReference type="GO" id="GO:0003924">
    <property type="term" value="F:GTPase activity"/>
    <property type="evidence" value="ECO:0007669"/>
    <property type="project" value="InterPro"/>
</dbReference>
<dbReference type="Gene3D" id="3.40.50.300">
    <property type="entry name" value="P-loop containing nucleotide triphosphate hydrolases"/>
    <property type="match status" value="1"/>
</dbReference>
<feature type="domain" description="Guanylate-binding protein N-terminal" evidence="2">
    <location>
        <begin position="105"/>
        <end position="275"/>
    </location>
</feature>
<sequence length="588" mass="67821">MTRPFNSLSDIEGIKPIDSTKDGNRFGRGIEFREGAPIKLLSYSEKSVNGKFGQILLNPEALNILQEINDPLAIISVVGSFRRGKSWFANVLHGRHDGFNLGPGKRVIVLDSEGIDDPNQDPNWATKLFILCLAISSTFIYNINGIIGKDDIGKLHLMTDLSKFIQEPKDGDFLPRLVILLRDFIFESPESLKDYFLKQMKNNNVEGDLKDSKLKILYNSAMAIERIFSDFDVYSLPPPGCKKKLLQHMEEVKNDELDEDFVNEVENAIKSIYSQLPIKYIGSSTMQGISFVKFLENTVERMNSSEVSSLLSIPSEYESVIQFVAQEAIKESIEKYKERMNALINEGGKLPILWKKFMKIHLECFSEVNITFFKKIIGSPTQISNFTVQLGKEMCKFKEELAVRNSKELTIYNENIAKELWIEYVEIGLYSNENNSFKNAEDLQYALKLFESNYNKSMKESPEADKIITSYKTNQYSAAIDYMARLGRINEELAKTMYTREEAHRKQLEASAREEAFRIEIEIWSREREEYEKNIEIKTLELQANIRQQKQLHHEEEKGSNKIKENLRSLVWNYLKKLYSDLLKLLGN</sequence>
<feature type="coiled-coil region" evidence="1">
    <location>
        <begin position="514"/>
        <end position="541"/>
    </location>
</feature>
<reference evidence="3 4" key="1">
    <citation type="submission" date="2015-10" db="EMBL/GenBank/DDBJ databases">
        <title>Genome analyses suggest a sexual origin of heterokaryosis in a supposedly ancient asexual fungus.</title>
        <authorList>
            <person name="Ropars J."/>
            <person name="Sedzielewska K."/>
            <person name="Noel J."/>
            <person name="Charron P."/>
            <person name="Farinelli L."/>
            <person name="Marton T."/>
            <person name="Kruger M."/>
            <person name="Pelin A."/>
            <person name="Brachmann A."/>
            <person name="Corradi N."/>
        </authorList>
    </citation>
    <scope>NUCLEOTIDE SEQUENCE [LARGE SCALE GENOMIC DNA]</scope>
    <source>
        <strain evidence="3 4">A4</strain>
    </source>
</reference>
<keyword evidence="4" id="KW-1185">Reference proteome</keyword>
<dbReference type="SUPFAM" id="SSF52540">
    <property type="entry name" value="P-loop containing nucleoside triphosphate hydrolases"/>
    <property type="match status" value="1"/>
</dbReference>